<protein>
    <submittedName>
        <fullName evidence="2">Transcription factor GAMYB</fullName>
    </submittedName>
</protein>
<dbReference type="PANTHER" id="PTHR30353">
    <property type="entry name" value="INNER MEMBRANE PROTEIN DEDA-RELATED"/>
    <property type="match status" value="1"/>
</dbReference>
<feature type="transmembrane region" description="Helical" evidence="1">
    <location>
        <begin position="43"/>
        <end position="64"/>
    </location>
</feature>
<dbReference type="AlphaFoldDB" id="A0A1D1YH54"/>
<feature type="transmembrane region" description="Helical" evidence="1">
    <location>
        <begin position="84"/>
        <end position="101"/>
    </location>
</feature>
<sequence>MFQGVRIPKASSSGISPSDGSDGIISDVFEDWEVKTGGRETSFLAKLAIALGIAATITVISISFKQPSPGSSFRFPFSFAGSSPSVSSASPVGFTLSIFGYKVILPEYTPGWVYFWLLMAAGCGLFISEEVLNVWVGISLARTLSLDGTWKSFVQSFSNNAPYVVSTVLWVYWGVCISDMIPFYLGKLFRKTKASADICTKLGIGKDKVVSITRAVQKYGNMIGFVERFSVGVRNPTSFLAGAWGIPSDCFFAGVCCGGLLTLPIQLGIGFLLRERPMMALAGVATAVGIWTVFPYILAACAALFIYLRQHLSNQ</sequence>
<dbReference type="InterPro" id="IPR032818">
    <property type="entry name" value="DedA-like"/>
</dbReference>
<keyword evidence="1" id="KW-0812">Transmembrane</keyword>
<evidence type="ECO:0000313" key="2">
    <source>
        <dbReference type="EMBL" id="JAT53974.1"/>
    </source>
</evidence>
<proteinExistence type="predicted"/>
<feature type="transmembrane region" description="Helical" evidence="1">
    <location>
        <begin position="279"/>
        <end position="308"/>
    </location>
</feature>
<feature type="transmembrane region" description="Helical" evidence="1">
    <location>
        <begin position="250"/>
        <end position="273"/>
    </location>
</feature>
<dbReference type="EMBL" id="GDJX01013962">
    <property type="protein sequence ID" value="JAT53974.1"/>
    <property type="molecule type" value="Transcribed_RNA"/>
</dbReference>
<reference evidence="2" key="1">
    <citation type="submission" date="2015-07" db="EMBL/GenBank/DDBJ databases">
        <title>Transcriptome Assembly of Anthurium amnicola.</title>
        <authorList>
            <person name="Suzuki J."/>
        </authorList>
    </citation>
    <scope>NUCLEOTIDE SEQUENCE</scope>
</reference>
<evidence type="ECO:0000256" key="1">
    <source>
        <dbReference type="SAM" id="Phobius"/>
    </source>
</evidence>
<feature type="transmembrane region" description="Helical" evidence="1">
    <location>
        <begin position="161"/>
        <end position="185"/>
    </location>
</feature>
<gene>
    <name evidence="2" type="primary">GAM1_12</name>
    <name evidence="2" type="ORF">g.42796</name>
</gene>
<organism evidence="2">
    <name type="scientific">Anthurium amnicola</name>
    <dbReference type="NCBI Taxonomy" id="1678845"/>
    <lineage>
        <taxon>Eukaryota</taxon>
        <taxon>Viridiplantae</taxon>
        <taxon>Streptophyta</taxon>
        <taxon>Embryophyta</taxon>
        <taxon>Tracheophyta</taxon>
        <taxon>Spermatophyta</taxon>
        <taxon>Magnoliopsida</taxon>
        <taxon>Liliopsida</taxon>
        <taxon>Araceae</taxon>
        <taxon>Pothoideae</taxon>
        <taxon>Potheae</taxon>
        <taxon>Anthurium</taxon>
    </lineage>
</organism>
<name>A0A1D1YH54_9ARAE</name>
<keyword evidence="1" id="KW-1133">Transmembrane helix</keyword>
<keyword evidence="1" id="KW-0472">Membrane</keyword>
<dbReference type="PANTHER" id="PTHR30353:SF0">
    <property type="entry name" value="TRANSMEMBRANE PROTEIN"/>
    <property type="match status" value="1"/>
</dbReference>
<feature type="transmembrane region" description="Helical" evidence="1">
    <location>
        <begin position="113"/>
        <end position="141"/>
    </location>
</feature>
<accession>A0A1D1YH54</accession>